<proteinExistence type="inferred from homology"/>
<evidence type="ECO:0000256" key="4">
    <source>
        <dbReference type="ARBA" id="ARBA00023145"/>
    </source>
</evidence>
<evidence type="ECO:0000256" key="2">
    <source>
        <dbReference type="ARBA" id="ARBA00022679"/>
    </source>
</evidence>
<feature type="chain" id="PRO_5046800927" evidence="5">
    <location>
        <begin position="20"/>
        <end position="454"/>
    </location>
</feature>
<dbReference type="PANTHER" id="PTHR43199">
    <property type="entry name" value="GLUTATHIONE HYDROLASE"/>
    <property type="match status" value="1"/>
</dbReference>
<dbReference type="RefSeq" id="WP_319806504.1">
    <property type="nucleotide sequence ID" value="NZ_CP107052.1"/>
</dbReference>
<feature type="signal peptide" evidence="5">
    <location>
        <begin position="1"/>
        <end position="19"/>
    </location>
</feature>
<dbReference type="SUPFAM" id="SSF56235">
    <property type="entry name" value="N-terminal nucleophile aminohydrolases (Ntn hydrolases)"/>
    <property type="match status" value="1"/>
</dbReference>
<reference evidence="6" key="1">
    <citation type="submission" date="2022-10" db="EMBL/GenBank/DDBJ databases">
        <title>Candidatus Kirkpatrella diaphorinas gen. nov., sp. nov., an uncultured endosymbiont identified in a population of Diaphorina citri from Hawaii.</title>
        <authorList>
            <person name="Henry E.M."/>
            <person name="Carlson C.R."/>
            <person name="Kuo Y.-W."/>
        </authorList>
    </citation>
    <scope>NUCLEOTIDE SEQUENCE</scope>
    <source>
        <strain evidence="6">CADCRV1</strain>
    </source>
</reference>
<evidence type="ECO:0000256" key="5">
    <source>
        <dbReference type="SAM" id="SignalP"/>
    </source>
</evidence>
<evidence type="ECO:0000313" key="7">
    <source>
        <dbReference type="Proteomes" id="UP001163831"/>
    </source>
</evidence>
<organism evidence="6 7">
    <name type="scientific">Candidatus Kirkpatrickella diaphorinae</name>
    <dbReference type="NCBI Taxonomy" id="2984322"/>
    <lineage>
        <taxon>Bacteria</taxon>
        <taxon>Pseudomonadati</taxon>
        <taxon>Pseudomonadota</taxon>
        <taxon>Alphaproteobacteria</taxon>
        <taxon>Acetobacterales</taxon>
        <taxon>Acetobacteraceae</taxon>
        <taxon>Candidatus Kirkpatrickella</taxon>
    </lineage>
</organism>
<keyword evidence="2" id="KW-0808">Transferase</keyword>
<dbReference type="Proteomes" id="UP001163831">
    <property type="component" value="Chromosome"/>
</dbReference>
<dbReference type="EMBL" id="CP107052">
    <property type="protein sequence ID" value="UYH50912.1"/>
    <property type="molecule type" value="Genomic_DNA"/>
</dbReference>
<dbReference type="Gene3D" id="3.60.20.40">
    <property type="match status" value="1"/>
</dbReference>
<evidence type="ECO:0000313" key="6">
    <source>
        <dbReference type="EMBL" id="UYH50912.1"/>
    </source>
</evidence>
<keyword evidence="4" id="KW-0865">Zymogen</keyword>
<keyword evidence="7" id="KW-1185">Reference proteome</keyword>
<sequence>MRRALFGVTSLCVAFGVAACHSASPIGHALFGHTTPELPSQFGSVAADEPRAAIIGRDILLAGGNAADAAAAMALTLSVTLPSRASLGGGGACLIAHSGQKPQAVTFLPVAGGGSGASRPAAVPMMLRGIYRLQRDHGQIQFEDLMVPAITLAERGISVSPRLAEDLQAVHGALFADDAARNIFMRGEDAPLKKGDRLVQPRLARFLERTRRMGVGDFYNGAMGTFFLTEANLAGGGLSRAAMRDALPAVQSPIRVQGKDYIVWFLPPPADGGLGAAVALRGAGSAQAAVAAWRATPSAQANAASAQAWVDQAQNYTVALAALPASTSFTVMDRSGGAVACSLTNNNLFGTGRVAALTGIVLARSPDTAPRPMLSAAIVTRQKQVRAALASSGQNDAADALAKAVRAVNEGAAPAPETAQGRVNFSQCDGRACIAQTDPRGGGLALSDSEKKSP</sequence>
<keyword evidence="3" id="KW-0378">Hydrolase</keyword>
<evidence type="ECO:0000256" key="3">
    <source>
        <dbReference type="ARBA" id="ARBA00022801"/>
    </source>
</evidence>
<gene>
    <name evidence="6" type="ORF">N5W20_07330</name>
</gene>
<accession>A0ABY6GHC2</accession>
<name>A0ABY6GHC2_9PROT</name>
<dbReference type="PROSITE" id="PS51257">
    <property type="entry name" value="PROKAR_LIPOPROTEIN"/>
    <property type="match status" value="1"/>
</dbReference>
<dbReference type="PANTHER" id="PTHR43199:SF1">
    <property type="entry name" value="GLUTATHIONE HYDROLASE PROENZYME"/>
    <property type="match status" value="1"/>
</dbReference>
<comment type="similarity">
    <text evidence="1">Belongs to the gamma-glutamyltransferase family.</text>
</comment>
<keyword evidence="5" id="KW-0732">Signal</keyword>
<dbReference type="InterPro" id="IPR029055">
    <property type="entry name" value="Ntn_hydrolases_N"/>
</dbReference>
<evidence type="ECO:0000256" key="1">
    <source>
        <dbReference type="ARBA" id="ARBA00009381"/>
    </source>
</evidence>
<protein>
    <submittedName>
        <fullName evidence="6">Gamma-glutamyltransferase family protein</fullName>
    </submittedName>
</protein>
<dbReference type="InterPro" id="IPR043137">
    <property type="entry name" value="GGT_ssub_C"/>
</dbReference>
<dbReference type="InterPro" id="IPR051792">
    <property type="entry name" value="GGT_bact"/>
</dbReference>
<dbReference type="Pfam" id="PF01019">
    <property type="entry name" value="G_glu_transpept"/>
    <property type="match status" value="1"/>
</dbReference>
<dbReference type="PRINTS" id="PR01210">
    <property type="entry name" value="GGTRANSPTASE"/>
</dbReference>